<accession>A0AAV4XCL3</accession>
<organism evidence="1 2">
    <name type="scientific">Caerostris extrusa</name>
    <name type="common">Bark spider</name>
    <name type="synonym">Caerostris bankana</name>
    <dbReference type="NCBI Taxonomy" id="172846"/>
    <lineage>
        <taxon>Eukaryota</taxon>
        <taxon>Metazoa</taxon>
        <taxon>Ecdysozoa</taxon>
        <taxon>Arthropoda</taxon>
        <taxon>Chelicerata</taxon>
        <taxon>Arachnida</taxon>
        <taxon>Araneae</taxon>
        <taxon>Araneomorphae</taxon>
        <taxon>Entelegynae</taxon>
        <taxon>Araneoidea</taxon>
        <taxon>Araneidae</taxon>
        <taxon>Caerostris</taxon>
    </lineage>
</organism>
<reference evidence="1 2" key="1">
    <citation type="submission" date="2021-06" db="EMBL/GenBank/DDBJ databases">
        <title>Caerostris extrusa draft genome.</title>
        <authorList>
            <person name="Kono N."/>
            <person name="Arakawa K."/>
        </authorList>
    </citation>
    <scope>NUCLEOTIDE SEQUENCE [LARGE SCALE GENOMIC DNA]</scope>
</reference>
<gene>
    <name evidence="1" type="ORF">CEXT_217871</name>
</gene>
<dbReference type="EMBL" id="BPLR01017608">
    <property type="protein sequence ID" value="GIY92991.1"/>
    <property type="molecule type" value="Genomic_DNA"/>
</dbReference>
<keyword evidence="2" id="KW-1185">Reference proteome</keyword>
<name>A0AAV4XCL3_CAEEX</name>
<dbReference type="AlphaFoldDB" id="A0AAV4XCL3"/>
<sequence length="90" mass="10157">MHLYCYQSPLNCVMAASQSAAENAINMTSSTKLFFKSGHNHQAHEKAIPSYLITFSLETRELLLRHDVKPFVDPPSTKTVDLLSVSFPFR</sequence>
<proteinExistence type="predicted"/>
<protein>
    <submittedName>
        <fullName evidence="1">Uncharacterized protein</fullName>
    </submittedName>
</protein>
<evidence type="ECO:0000313" key="1">
    <source>
        <dbReference type="EMBL" id="GIY92991.1"/>
    </source>
</evidence>
<dbReference type="Proteomes" id="UP001054945">
    <property type="component" value="Unassembled WGS sequence"/>
</dbReference>
<comment type="caution">
    <text evidence="1">The sequence shown here is derived from an EMBL/GenBank/DDBJ whole genome shotgun (WGS) entry which is preliminary data.</text>
</comment>
<evidence type="ECO:0000313" key="2">
    <source>
        <dbReference type="Proteomes" id="UP001054945"/>
    </source>
</evidence>